<name>A0A1G8GSQ8_9FLAO</name>
<keyword evidence="3" id="KW-1185">Reference proteome</keyword>
<evidence type="ECO:0000256" key="1">
    <source>
        <dbReference type="SAM" id="SignalP"/>
    </source>
</evidence>
<proteinExistence type="predicted"/>
<dbReference type="Proteomes" id="UP000198869">
    <property type="component" value="Unassembled WGS sequence"/>
</dbReference>
<organism evidence="2 3">
    <name type="scientific">Chryseobacterium taeanense</name>
    <dbReference type="NCBI Taxonomy" id="311334"/>
    <lineage>
        <taxon>Bacteria</taxon>
        <taxon>Pseudomonadati</taxon>
        <taxon>Bacteroidota</taxon>
        <taxon>Flavobacteriia</taxon>
        <taxon>Flavobacteriales</taxon>
        <taxon>Weeksellaceae</taxon>
        <taxon>Chryseobacterium group</taxon>
        <taxon>Chryseobacterium</taxon>
    </lineage>
</organism>
<evidence type="ECO:0008006" key="4">
    <source>
        <dbReference type="Google" id="ProtNLM"/>
    </source>
</evidence>
<dbReference type="EMBL" id="FNDW01000003">
    <property type="protein sequence ID" value="SDH97310.1"/>
    <property type="molecule type" value="Genomic_DNA"/>
</dbReference>
<feature type="signal peptide" evidence="1">
    <location>
        <begin position="1"/>
        <end position="18"/>
    </location>
</feature>
<evidence type="ECO:0000313" key="2">
    <source>
        <dbReference type="EMBL" id="SDH97310.1"/>
    </source>
</evidence>
<evidence type="ECO:0000313" key="3">
    <source>
        <dbReference type="Proteomes" id="UP000198869"/>
    </source>
</evidence>
<dbReference type="AlphaFoldDB" id="A0A1G8GSQ8"/>
<keyword evidence="1" id="KW-0732">Signal</keyword>
<sequence>MIRLFVFLIVIFSLHLHAQTYDATLFYLDGTKRSGKAAIVNNEEPKLLFIENDSKKKEKINVKLLDKVEYINPKNNQPVTAVLKEYTYYFLSEKPKTQYSWMSKIYTDENLSMYTAYAYDGGIMHGNHYTSVPSSLVNYFLQYKDEKPQLIYFNTNLPTINKNKILKRHIRKFFNDKCPELVSDFEAEKIVIKNNNPQILIEYYDKNCSTNN</sequence>
<feature type="chain" id="PRO_5011535001" description="GLPGLI family protein" evidence="1">
    <location>
        <begin position="19"/>
        <end position="212"/>
    </location>
</feature>
<dbReference type="OrthoDB" id="1256650at2"/>
<dbReference type="STRING" id="311334.SAMN05421846_10389"/>
<gene>
    <name evidence="2" type="ORF">SAMN05421846_10389</name>
</gene>
<dbReference type="RefSeq" id="WP_139164592.1">
    <property type="nucleotide sequence ID" value="NZ_FNDW01000003.1"/>
</dbReference>
<protein>
    <recommendedName>
        <fullName evidence="4">GLPGLI family protein</fullName>
    </recommendedName>
</protein>
<reference evidence="3" key="1">
    <citation type="submission" date="2016-10" db="EMBL/GenBank/DDBJ databases">
        <authorList>
            <person name="Varghese N."/>
            <person name="Submissions S."/>
        </authorList>
    </citation>
    <scope>NUCLEOTIDE SEQUENCE [LARGE SCALE GENOMIC DNA]</scope>
    <source>
        <strain evidence="3">DSM 17071</strain>
    </source>
</reference>
<accession>A0A1G8GSQ8</accession>